<dbReference type="AlphaFoldDB" id="A0A4R4KFG2"/>
<dbReference type="CDD" id="cd01185">
    <property type="entry name" value="INTN1_C_like"/>
    <property type="match status" value="1"/>
</dbReference>
<dbReference type="GO" id="GO:0015074">
    <property type="term" value="P:DNA integration"/>
    <property type="evidence" value="ECO:0007669"/>
    <property type="project" value="InterPro"/>
</dbReference>
<reference evidence="5 6" key="1">
    <citation type="submission" date="2019-02" db="EMBL/GenBank/DDBJ databases">
        <title>Arundinibacter roseus gen. nov., sp. nov., a new member of the family Cytophagaceae.</title>
        <authorList>
            <person name="Szuroczki S."/>
            <person name="Khayer B."/>
            <person name="Sproer C."/>
            <person name="Toumi M."/>
            <person name="Szabo A."/>
            <person name="Felfoldi T."/>
            <person name="Schumann P."/>
            <person name="Toth E."/>
        </authorList>
    </citation>
    <scope>NUCLEOTIDE SEQUENCE [LARGE SCALE GENOMIC DNA]</scope>
    <source>
        <strain evidence="5 6">DMA-k-7a</strain>
    </source>
</reference>
<evidence type="ECO:0000313" key="6">
    <source>
        <dbReference type="Proteomes" id="UP000295706"/>
    </source>
</evidence>
<accession>A0A4R4KFG2</accession>
<dbReference type="EMBL" id="SMJU01000006">
    <property type="protein sequence ID" value="TDB65269.1"/>
    <property type="molecule type" value="Genomic_DNA"/>
</dbReference>
<name>A0A4R4KFG2_9BACT</name>
<evidence type="ECO:0000256" key="2">
    <source>
        <dbReference type="ARBA" id="ARBA00023125"/>
    </source>
</evidence>
<gene>
    <name evidence="5" type="ORF">EZE20_11230</name>
</gene>
<dbReference type="OrthoDB" id="1493636at2"/>
<dbReference type="RefSeq" id="WP_132117576.1">
    <property type="nucleotide sequence ID" value="NZ_SMJU01000006.1"/>
</dbReference>
<dbReference type="Gene3D" id="1.10.443.10">
    <property type="entry name" value="Intergrase catalytic core"/>
    <property type="match status" value="1"/>
</dbReference>
<evidence type="ECO:0000313" key="5">
    <source>
        <dbReference type="EMBL" id="TDB65269.1"/>
    </source>
</evidence>
<evidence type="ECO:0000259" key="4">
    <source>
        <dbReference type="PROSITE" id="PS51898"/>
    </source>
</evidence>
<dbReference type="InterPro" id="IPR010998">
    <property type="entry name" value="Integrase_recombinase_N"/>
</dbReference>
<dbReference type="PANTHER" id="PTHR30349:SF64">
    <property type="entry name" value="PROPHAGE INTEGRASE INTD-RELATED"/>
    <property type="match status" value="1"/>
</dbReference>
<dbReference type="Proteomes" id="UP000295706">
    <property type="component" value="Unassembled WGS sequence"/>
</dbReference>
<dbReference type="InterPro" id="IPR002104">
    <property type="entry name" value="Integrase_catalytic"/>
</dbReference>
<dbReference type="InterPro" id="IPR050090">
    <property type="entry name" value="Tyrosine_recombinase_XerCD"/>
</dbReference>
<keyword evidence="3" id="KW-0233">DNA recombination</keyword>
<dbReference type="Gene3D" id="1.10.150.130">
    <property type="match status" value="1"/>
</dbReference>
<evidence type="ECO:0000256" key="1">
    <source>
        <dbReference type="ARBA" id="ARBA00008857"/>
    </source>
</evidence>
<sequence length="440" mass="50290">MANFTNKARFVLKEPSSQAPTTIYLICRGCTPRLKYSAGIQISPTHWDASTERPTVETKGFDRNLKRQLSEITLHLNRMSECIDGINSRILTERITPTPELFKSTLDEQFRSKAAKPEIKKLDFFEWAEEFISKVESGEITIARSGKKYSESAPKNYRKIVNHLTEFQKATGFKVTFDSIDLHFYQKFINYLNRQSKATNTIGDLIKNVKVLMRQAMKQGMHTNTAFQDQDFIKPTEEVENIYLTEAEVNTIYALDLSGRPGLDRVRDVFIIGCGTGLRFSDLHQIQRENISSDGNFITIRTQKTNKPVYIPLNPKVKSILEKYDGTIPRVLTNQRMNDHLKDIAKLAKLDESVSLTMTRGGKRIIKTLKKWQLVTTHTARRSFATNAYLAGIPSIDIMRLTGHKTETSFMKYIKVSNEELAIRMATHEFFKGSALKIAN</sequence>
<dbReference type="Pfam" id="PF00589">
    <property type="entry name" value="Phage_integrase"/>
    <property type="match status" value="1"/>
</dbReference>
<proteinExistence type="inferred from homology"/>
<dbReference type="PANTHER" id="PTHR30349">
    <property type="entry name" value="PHAGE INTEGRASE-RELATED"/>
    <property type="match status" value="1"/>
</dbReference>
<dbReference type="InterPro" id="IPR025269">
    <property type="entry name" value="SAM-like_dom"/>
</dbReference>
<dbReference type="GO" id="GO:0006310">
    <property type="term" value="P:DNA recombination"/>
    <property type="evidence" value="ECO:0007669"/>
    <property type="project" value="UniProtKB-KW"/>
</dbReference>
<protein>
    <submittedName>
        <fullName evidence="5">Integrase</fullName>
    </submittedName>
</protein>
<organism evidence="5 6">
    <name type="scientific">Arundinibacter roseus</name>
    <dbReference type="NCBI Taxonomy" id="2070510"/>
    <lineage>
        <taxon>Bacteria</taxon>
        <taxon>Pseudomonadati</taxon>
        <taxon>Bacteroidota</taxon>
        <taxon>Cytophagia</taxon>
        <taxon>Cytophagales</taxon>
        <taxon>Spirosomataceae</taxon>
        <taxon>Arundinibacter</taxon>
    </lineage>
</organism>
<dbReference type="PROSITE" id="PS51898">
    <property type="entry name" value="TYR_RECOMBINASE"/>
    <property type="match status" value="1"/>
</dbReference>
<comment type="similarity">
    <text evidence="1">Belongs to the 'phage' integrase family.</text>
</comment>
<dbReference type="SUPFAM" id="SSF56349">
    <property type="entry name" value="DNA breaking-rejoining enzymes"/>
    <property type="match status" value="1"/>
</dbReference>
<keyword evidence="2" id="KW-0238">DNA-binding</keyword>
<dbReference type="Pfam" id="PF13102">
    <property type="entry name" value="Phage_int_SAM_5"/>
    <property type="match status" value="1"/>
</dbReference>
<keyword evidence="6" id="KW-1185">Reference proteome</keyword>
<dbReference type="GO" id="GO:0003677">
    <property type="term" value="F:DNA binding"/>
    <property type="evidence" value="ECO:0007669"/>
    <property type="project" value="UniProtKB-KW"/>
</dbReference>
<comment type="caution">
    <text evidence="5">The sequence shown here is derived from an EMBL/GenBank/DDBJ whole genome shotgun (WGS) entry which is preliminary data.</text>
</comment>
<dbReference type="InterPro" id="IPR011010">
    <property type="entry name" value="DNA_brk_join_enz"/>
</dbReference>
<dbReference type="InterPro" id="IPR013762">
    <property type="entry name" value="Integrase-like_cat_sf"/>
</dbReference>
<evidence type="ECO:0000256" key="3">
    <source>
        <dbReference type="ARBA" id="ARBA00023172"/>
    </source>
</evidence>
<feature type="domain" description="Tyr recombinase" evidence="4">
    <location>
        <begin position="239"/>
        <end position="426"/>
    </location>
</feature>